<accession>A2EEV6</accession>
<organism evidence="2 3">
    <name type="scientific">Trichomonas vaginalis (strain ATCC PRA-98 / G3)</name>
    <dbReference type="NCBI Taxonomy" id="412133"/>
    <lineage>
        <taxon>Eukaryota</taxon>
        <taxon>Metamonada</taxon>
        <taxon>Parabasalia</taxon>
        <taxon>Trichomonadida</taxon>
        <taxon>Trichomonadidae</taxon>
        <taxon>Trichomonas</taxon>
    </lineage>
</organism>
<gene>
    <name evidence="2" type="ORF">TVAG_213310</name>
</gene>
<protein>
    <submittedName>
        <fullName evidence="2">Uncharacterized protein</fullName>
    </submittedName>
</protein>
<reference evidence="2" key="1">
    <citation type="submission" date="2006-10" db="EMBL/GenBank/DDBJ databases">
        <authorList>
            <person name="Amadeo P."/>
            <person name="Zhao Q."/>
            <person name="Wortman J."/>
            <person name="Fraser-Liggett C."/>
            <person name="Carlton J."/>
        </authorList>
    </citation>
    <scope>NUCLEOTIDE SEQUENCE</scope>
    <source>
        <strain evidence="2">G3</strain>
    </source>
</reference>
<feature type="region of interest" description="Disordered" evidence="1">
    <location>
        <begin position="188"/>
        <end position="207"/>
    </location>
</feature>
<name>A2EEV6_TRIV3</name>
<dbReference type="KEGG" id="tva:4766730"/>
<reference evidence="2" key="2">
    <citation type="journal article" date="2007" name="Science">
        <title>Draft genome sequence of the sexually transmitted pathogen Trichomonas vaginalis.</title>
        <authorList>
            <person name="Carlton J.M."/>
            <person name="Hirt R.P."/>
            <person name="Silva J.C."/>
            <person name="Delcher A.L."/>
            <person name="Schatz M."/>
            <person name="Zhao Q."/>
            <person name="Wortman J.R."/>
            <person name="Bidwell S.L."/>
            <person name="Alsmark U.C.M."/>
            <person name="Besteiro S."/>
            <person name="Sicheritz-Ponten T."/>
            <person name="Noel C.J."/>
            <person name="Dacks J.B."/>
            <person name="Foster P.G."/>
            <person name="Simillion C."/>
            <person name="Van de Peer Y."/>
            <person name="Miranda-Saavedra D."/>
            <person name="Barton G.J."/>
            <person name="Westrop G.D."/>
            <person name="Mueller S."/>
            <person name="Dessi D."/>
            <person name="Fiori P.L."/>
            <person name="Ren Q."/>
            <person name="Paulsen I."/>
            <person name="Zhang H."/>
            <person name="Bastida-Corcuera F.D."/>
            <person name="Simoes-Barbosa A."/>
            <person name="Brown M.T."/>
            <person name="Hayes R.D."/>
            <person name="Mukherjee M."/>
            <person name="Okumura C.Y."/>
            <person name="Schneider R."/>
            <person name="Smith A.J."/>
            <person name="Vanacova S."/>
            <person name="Villalvazo M."/>
            <person name="Haas B.J."/>
            <person name="Pertea M."/>
            <person name="Feldblyum T.V."/>
            <person name="Utterback T.R."/>
            <person name="Shu C.L."/>
            <person name="Osoegawa K."/>
            <person name="de Jong P.J."/>
            <person name="Hrdy I."/>
            <person name="Horvathova L."/>
            <person name="Zubacova Z."/>
            <person name="Dolezal P."/>
            <person name="Malik S.B."/>
            <person name="Logsdon J.M. Jr."/>
            <person name="Henze K."/>
            <person name="Gupta A."/>
            <person name="Wang C.C."/>
            <person name="Dunne R.L."/>
            <person name="Upcroft J.A."/>
            <person name="Upcroft P."/>
            <person name="White O."/>
            <person name="Salzberg S.L."/>
            <person name="Tang P."/>
            <person name="Chiu C.-H."/>
            <person name="Lee Y.-S."/>
            <person name="Embley T.M."/>
            <person name="Coombs G.H."/>
            <person name="Mottram J.C."/>
            <person name="Tachezy J."/>
            <person name="Fraser-Liggett C.M."/>
            <person name="Johnson P.J."/>
        </authorList>
    </citation>
    <scope>NUCLEOTIDE SEQUENCE [LARGE SCALE GENOMIC DNA]</scope>
    <source>
        <strain evidence="2">G3</strain>
    </source>
</reference>
<dbReference type="SMR" id="A2EEV6"/>
<evidence type="ECO:0000256" key="1">
    <source>
        <dbReference type="SAM" id="MobiDB-lite"/>
    </source>
</evidence>
<evidence type="ECO:0000313" key="3">
    <source>
        <dbReference type="Proteomes" id="UP000001542"/>
    </source>
</evidence>
<dbReference type="AlphaFoldDB" id="A2EEV6"/>
<feature type="compositionally biased region" description="Basic and acidic residues" evidence="1">
    <location>
        <begin position="194"/>
        <end position="204"/>
    </location>
</feature>
<sequence>MSIISNLQALSQYYALVESELDRKLYRVKRHSKKLHQIYEAIKPKEVVKKQEPKDDLLVKQTLAKLTGEELPEVKEEKVEITNYDLFKQELAKFKQSPALFRSKISEKFVNQLYQISKPTTVHVQTRIIENLDYIIQELQQLHKENTADAHSVYKYQLMRNCVNTVIAKYKQICEDYQATKQVDELFPESPYTNKEEDQDKESEYENDIFSSPSVARKDLARLYSVRNDARLAVMKYRLQRRGSQILIPLINPNPQNIEEARDSCIAAKIATSLVSQPNKNWLIVYNQEE</sequence>
<dbReference type="RefSeq" id="XP_001321045.1">
    <property type="nucleotide sequence ID" value="XM_001321010.1"/>
</dbReference>
<dbReference type="InParanoid" id="A2EEV6"/>
<dbReference type="VEuPathDB" id="TrichDB:TVAG_213310"/>
<keyword evidence="3" id="KW-1185">Reference proteome</keyword>
<dbReference type="EMBL" id="DS113370">
    <property type="protein sequence ID" value="EAY08822.1"/>
    <property type="molecule type" value="Genomic_DNA"/>
</dbReference>
<dbReference type="VEuPathDB" id="TrichDB:TVAGG3_0061590"/>
<proteinExistence type="predicted"/>
<evidence type="ECO:0000313" key="2">
    <source>
        <dbReference type="EMBL" id="EAY08822.1"/>
    </source>
</evidence>
<dbReference type="Proteomes" id="UP000001542">
    <property type="component" value="Unassembled WGS sequence"/>
</dbReference>